<dbReference type="Proteomes" id="UP001162060">
    <property type="component" value="Unassembled WGS sequence"/>
</dbReference>
<protein>
    <submittedName>
        <fullName evidence="1">Uncharacterized protein</fullName>
    </submittedName>
</protein>
<evidence type="ECO:0000313" key="1">
    <source>
        <dbReference type="EMBL" id="CAK7931924.1"/>
    </source>
</evidence>
<sequence>MSAHWANPRRFLFARKKETEKPTWRMRHKID</sequence>
<dbReference type="AlphaFoldDB" id="A0AAV1UAS8"/>
<gene>
    <name evidence="1" type="ORF">PM001_LOCUS17074</name>
</gene>
<name>A0AAV1UAS8_9STRA</name>
<proteinExistence type="predicted"/>
<comment type="caution">
    <text evidence="1">The sequence shown here is derived from an EMBL/GenBank/DDBJ whole genome shotgun (WGS) entry which is preliminary data.</text>
</comment>
<evidence type="ECO:0000313" key="2">
    <source>
        <dbReference type="Proteomes" id="UP001162060"/>
    </source>
</evidence>
<organism evidence="1 2">
    <name type="scientific">Peronospora matthiolae</name>
    <dbReference type="NCBI Taxonomy" id="2874970"/>
    <lineage>
        <taxon>Eukaryota</taxon>
        <taxon>Sar</taxon>
        <taxon>Stramenopiles</taxon>
        <taxon>Oomycota</taxon>
        <taxon>Peronosporomycetes</taxon>
        <taxon>Peronosporales</taxon>
        <taxon>Peronosporaceae</taxon>
        <taxon>Peronospora</taxon>
    </lineage>
</organism>
<dbReference type="EMBL" id="CAKLBY020000187">
    <property type="protein sequence ID" value="CAK7931924.1"/>
    <property type="molecule type" value="Genomic_DNA"/>
</dbReference>
<reference evidence="1" key="1">
    <citation type="submission" date="2024-01" db="EMBL/GenBank/DDBJ databases">
        <authorList>
            <person name="Webb A."/>
        </authorList>
    </citation>
    <scope>NUCLEOTIDE SEQUENCE</scope>
    <source>
        <strain evidence="1">Pm1</strain>
    </source>
</reference>
<accession>A0AAV1UAS8</accession>